<dbReference type="Gene3D" id="3.30.70.270">
    <property type="match status" value="1"/>
</dbReference>
<dbReference type="Pfam" id="PF00078">
    <property type="entry name" value="RVT_1"/>
    <property type="match status" value="1"/>
</dbReference>
<comment type="caution">
    <text evidence="3">The sequence shown here is derived from an EMBL/GenBank/DDBJ whole genome shotgun (WGS) entry which is preliminary data.</text>
</comment>
<dbReference type="InterPro" id="IPR043128">
    <property type="entry name" value="Rev_trsase/Diguanyl_cyclase"/>
</dbReference>
<dbReference type="InterPro" id="IPR036691">
    <property type="entry name" value="Endo/exonu/phosph_ase_sf"/>
</dbReference>
<organism evidence="3 4">
    <name type="scientific">Meganyctiphanes norvegica</name>
    <name type="common">Northern krill</name>
    <name type="synonym">Thysanopoda norvegica</name>
    <dbReference type="NCBI Taxonomy" id="48144"/>
    <lineage>
        <taxon>Eukaryota</taxon>
        <taxon>Metazoa</taxon>
        <taxon>Ecdysozoa</taxon>
        <taxon>Arthropoda</taxon>
        <taxon>Crustacea</taxon>
        <taxon>Multicrustacea</taxon>
        <taxon>Malacostraca</taxon>
        <taxon>Eumalacostraca</taxon>
        <taxon>Eucarida</taxon>
        <taxon>Euphausiacea</taxon>
        <taxon>Euphausiidae</taxon>
        <taxon>Meganyctiphanes</taxon>
    </lineage>
</organism>
<gene>
    <name evidence="3" type="ORF">MNOR_LOCUS38118</name>
</gene>
<dbReference type="PROSITE" id="PS50878">
    <property type="entry name" value="RT_POL"/>
    <property type="match status" value="1"/>
</dbReference>
<dbReference type="EMBL" id="CAXKWB010083239">
    <property type="protein sequence ID" value="CAL4207806.1"/>
    <property type="molecule type" value="Genomic_DNA"/>
</dbReference>
<dbReference type="Pfam" id="PF14529">
    <property type="entry name" value="Exo_endo_phos_2"/>
    <property type="match status" value="1"/>
</dbReference>
<dbReference type="InterPro" id="IPR005135">
    <property type="entry name" value="Endo/exonuclease/phosphatase"/>
</dbReference>
<dbReference type="CDD" id="cd01650">
    <property type="entry name" value="RT_nLTR_like"/>
    <property type="match status" value="1"/>
</dbReference>
<feature type="coiled-coil region" evidence="1">
    <location>
        <begin position="277"/>
        <end position="316"/>
    </location>
</feature>
<dbReference type="PANTHER" id="PTHR19446">
    <property type="entry name" value="REVERSE TRANSCRIPTASES"/>
    <property type="match status" value="1"/>
</dbReference>
<dbReference type="AlphaFoldDB" id="A0AAV2SL28"/>
<dbReference type="GO" id="GO:0071897">
    <property type="term" value="P:DNA biosynthetic process"/>
    <property type="evidence" value="ECO:0007669"/>
    <property type="project" value="UniProtKB-ARBA"/>
</dbReference>
<evidence type="ECO:0000256" key="1">
    <source>
        <dbReference type="SAM" id="Coils"/>
    </source>
</evidence>
<keyword evidence="1" id="KW-0175">Coiled coil</keyword>
<dbReference type="SUPFAM" id="SSF56672">
    <property type="entry name" value="DNA/RNA polymerases"/>
    <property type="match status" value="1"/>
</dbReference>
<dbReference type="GO" id="GO:0003824">
    <property type="term" value="F:catalytic activity"/>
    <property type="evidence" value="ECO:0007669"/>
    <property type="project" value="InterPro"/>
</dbReference>
<keyword evidence="4" id="KW-1185">Reference proteome</keyword>
<proteinExistence type="predicted"/>
<evidence type="ECO:0000259" key="2">
    <source>
        <dbReference type="PROSITE" id="PS50878"/>
    </source>
</evidence>
<sequence>MEKDKNMDFEYITCASNDILDLEGKCFNIDLKIILVYFDVDKGAKGKEINDLIRLEIEEKIKENKKEGLIILGDFNAHMEILEPDRKNDANGKMISDWCDKYDLILLNADEKCVGTYTRIRGTQKSAIDMVLVNDGFYKYCKDMNIDEKQEKLSFSDHNLISVTLRITTNNVENKFNGKKWIMVEANKKDKESIKANGDRVENTWLNNRSRNVDNMIETMSKIASEELKKKVKKNIGGEDNNQITCNWFTDEIRKEISIKRDIRKKERYCNTQGQEKESLRVKREMQKIKIQRLVREAKEKEERKIYNEIKNSNNKGKAIWKIINKIRGKNKVEEEDEIFCNGEKIELLEARRAFFGDWRGILTLSENKADEIWTESEKANRIQDKGEENKNIWIEEHLDMCRKVDYTIRDMETPNMSDRDIRDIIKDIKDNKSPGPDGIVGEVYKDLINRDICREVILECLNAVLTEDSAPESWTISRTKMIKKVRKPTTRDFRPIALTNVSYKIYMTFMRQEINKHLKRNNLIRDNQIGFTKGGRIEYNHFILQYIVSKIMRGEEREMEEVPPLSYCINIENIIRKGPKQNKGLVLIALDYKKAYDSVNRKSLIETLMKYKVDPLVIDLIAKIYRNDKTQINMLGVEETLNVTSGIRQGCTVSTELFKLVTYEIIKKLEETGDKLMIEGIDFSSLFYADDSILVSRTIEEAERNLKIITEISKEFGLIINESKSKALIFKKGRTQGKIEKVGGLEVVKSLKYLGLEICDEEDIFRKQKELAIKNLQKLAKRHSIRLKL</sequence>
<evidence type="ECO:0000313" key="3">
    <source>
        <dbReference type="EMBL" id="CAL4207806.1"/>
    </source>
</evidence>
<dbReference type="Gene3D" id="3.60.10.10">
    <property type="entry name" value="Endonuclease/exonuclease/phosphatase"/>
    <property type="match status" value="1"/>
</dbReference>
<reference evidence="3 4" key="1">
    <citation type="submission" date="2024-05" db="EMBL/GenBank/DDBJ databases">
        <authorList>
            <person name="Wallberg A."/>
        </authorList>
    </citation>
    <scope>NUCLEOTIDE SEQUENCE [LARGE SCALE GENOMIC DNA]</scope>
</reference>
<name>A0AAV2SL28_MEGNR</name>
<dbReference type="Proteomes" id="UP001497623">
    <property type="component" value="Unassembled WGS sequence"/>
</dbReference>
<accession>A0AAV2SL28</accession>
<feature type="domain" description="Reverse transcriptase" evidence="2">
    <location>
        <begin position="464"/>
        <end position="759"/>
    </location>
</feature>
<evidence type="ECO:0000313" key="4">
    <source>
        <dbReference type="Proteomes" id="UP001497623"/>
    </source>
</evidence>
<dbReference type="InterPro" id="IPR000477">
    <property type="entry name" value="RT_dom"/>
</dbReference>
<protein>
    <recommendedName>
        <fullName evidence="2">Reverse transcriptase domain-containing protein</fullName>
    </recommendedName>
</protein>
<dbReference type="SUPFAM" id="SSF56219">
    <property type="entry name" value="DNase I-like"/>
    <property type="match status" value="1"/>
</dbReference>
<dbReference type="InterPro" id="IPR043502">
    <property type="entry name" value="DNA/RNA_pol_sf"/>
</dbReference>